<dbReference type="EMBL" id="KQ030681">
    <property type="protein sequence ID" value="KJZ69764.1"/>
    <property type="molecule type" value="Genomic_DNA"/>
</dbReference>
<dbReference type="InterPro" id="IPR036736">
    <property type="entry name" value="ACP-like_sf"/>
</dbReference>
<proteinExistence type="predicted"/>
<keyword evidence="2" id="KW-0597">Phosphoprotein</keyword>
<dbReference type="InterPro" id="IPR020845">
    <property type="entry name" value="AMP-binding_CS"/>
</dbReference>
<dbReference type="Pfam" id="PF00550">
    <property type="entry name" value="PP-binding"/>
    <property type="match status" value="1"/>
</dbReference>
<dbReference type="SUPFAM" id="SSF56801">
    <property type="entry name" value="Acetyl-CoA synthetase-like"/>
    <property type="match status" value="1"/>
</dbReference>
<protein>
    <recommendedName>
        <fullName evidence="3">Carrier domain-containing protein</fullName>
    </recommendedName>
</protein>
<dbReference type="InterPro" id="IPR045851">
    <property type="entry name" value="AMP-bd_C_sf"/>
</dbReference>
<dbReference type="InterPro" id="IPR009081">
    <property type="entry name" value="PP-bd_ACP"/>
</dbReference>
<dbReference type="SUPFAM" id="SSF53474">
    <property type="entry name" value="alpha/beta-Hydrolases"/>
    <property type="match status" value="1"/>
</dbReference>
<dbReference type="InterPro" id="IPR042099">
    <property type="entry name" value="ANL_N_sf"/>
</dbReference>
<dbReference type="OrthoDB" id="10253869at2759"/>
<dbReference type="PANTHER" id="PTHR24096">
    <property type="entry name" value="LONG-CHAIN-FATTY-ACID--COA LIGASE"/>
    <property type="match status" value="1"/>
</dbReference>
<reference evidence="4 5" key="1">
    <citation type="journal article" date="2014" name="Genome Biol. Evol.">
        <title>Comparative genomics and transcriptomics analyses reveal divergent lifestyle features of nematode endoparasitic fungus Hirsutella minnesotensis.</title>
        <authorList>
            <person name="Lai Y."/>
            <person name="Liu K."/>
            <person name="Zhang X."/>
            <person name="Zhang X."/>
            <person name="Li K."/>
            <person name="Wang N."/>
            <person name="Shu C."/>
            <person name="Wu Y."/>
            <person name="Wang C."/>
            <person name="Bushley K.E."/>
            <person name="Xiang M."/>
            <person name="Liu X."/>
        </authorList>
    </citation>
    <scope>NUCLEOTIDE SEQUENCE [LARGE SCALE GENOMIC DNA]</scope>
    <source>
        <strain evidence="4 5">3608</strain>
    </source>
</reference>
<dbReference type="GO" id="GO:0031177">
    <property type="term" value="F:phosphopantetheine binding"/>
    <property type="evidence" value="ECO:0007669"/>
    <property type="project" value="InterPro"/>
</dbReference>
<dbReference type="SMART" id="SM00823">
    <property type="entry name" value="PKS_PP"/>
    <property type="match status" value="1"/>
</dbReference>
<accession>A0A0F8A1V9</accession>
<dbReference type="InterPro" id="IPR001031">
    <property type="entry name" value="Thioesterase"/>
</dbReference>
<dbReference type="GO" id="GO:0006633">
    <property type="term" value="P:fatty acid biosynthetic process"/>
    <property type="evidence" value="ECO:0007669"/>
    <property type="project" value="TreeGrafter"/>
</dbReference>
<dbReference type="AlphaFoldDB" id="A0A0F8A1V9"/>
<dbReference type="PROSITE" id="PS00455">
    <property type="entry name" value="AMP_BINDING"/>
    <property type="match status" value="1"/>
</dbReference>
<evidence type="ECO:0000256" key="2">
    <source>
        <dbReference type="ARBA" id="ARBA00022553"/>
    </source>
</evidence>
<organism evidence="4 5">
    <name type="scientific">Hirsutella minnesotensis 3608</name>
    <dbReference type="NCBI Taxonomy" id="1043627"/>
    <lineage>
        <taxon>Eukaryota</taxon>
        <taxon>Fungi</taxon>
        <taxon>Dikarya</taxon>
        <taxon>Ascomycota</taxon>
        <taxon>Pezizomycotina</taxon>
        <taxon>Sordariomycetes</taxon>
        <taxon>Hypocreomycetidae</taxon>
        <taxon>Hypocreales</taxon>
        <taxon>Ophiocordycipitaceae</taxon>
        <taxon>Hirsutella</taxon>
    </lineage>
</organism>
<dbReference type="Gene3D" id="3.40.50.1820">
    <property type="entry name" value="alpha/beta hydrolase"/>
    <property type="match status" value="1"/>
</dbReference>
<dbReference type="SUPFAM" id="SSF47336">
    <property type="entry name" value="ACP-like"/>
    <property type="match status" value="1"/>
</dbReference>
<feature type="domain" description="Carrier" evidence="3">
    <location>
        <begin position="565"/>
        <end position="642"/>
    </location>
</feature>
<dbReference type="Pfam" id="PF00975">
    <property type="entry name" value="Thioesterase"/>
    <property type="match status" value="1"/>
</dbReference>
<sequence>MDNVNHLLLRCAQLEPSPRLIFYGLGNKTRPETLSCRELLAQATRNGRVLQALPNFRHHHPVAVYLDDHEDAIVWFWSVLLAQGVPVLLPRLSGIDHHRRQHLEHLSVLLQSPVCITRQESLPLFDGSHDLCIHTVESLARHSPNEQLHEKGRFNSLAFLMLTSGSIGNSKAVRLTHVQVLSAIAGKASVRSIPAGQPFLNWIGLDHVASLVEIHLQALWLGVDQVHVHAADVVSSPVTFLDLIQRHRICRTFAPNFFLKKVVAAVSVDRLPVSGASWDLSCLAVLATGGEMNDIKTCVAASRLLEDMGAPRHVITPGFGMTETCAGAIFNLDCPDYDVASGRAVASLGKCMRGIEMRVAAASVESPLSGAQNSGELQIRGTVVTDGYYGDPEATAAAFTPDGWFRTGDLAMVDSNGNLCLLGRTKDVINVNGVKLAADDLQSSLEQTLGDRIARVICFPSQHEGDGSEGIMIAYTPRAWPLSLAARADIDNLVFQTIMASSGCQARVFAITQGSQGLLPTSTLGKISRAKMQALFERGLFNNDYKLHQSLMQQLRDVSGSNLDCVASKDEQSLIDDFAITLDAGAVTIGVHMSLFELGFTSTDLIRLKKRIDTRLGITLPVISLIKNPTARSLAAFLKDQRASAVGQAAFEATYEPVVTLRPNGNKAPLWLIHPGVGEVLVFVGLAQQLADRPVHALRARGFEPGQAGFGSISEITETYVVAIRRRQPRGPYALAGYSYGTMLAFEMAKRLEAEDGPGAVRFLGSFNLPPHIKQRMLQLDWTACLLHLTYFLGLTTAAYADDVDLAHLRSLSREKVLDTMLNVADAGRLHELGLGRDHLARWADVAYGLQRLAVDYEPQGTVDAIDVFHAEPLQVAASSRQDWIDNHLSKWKDFCRTAPRFHEVGGAHYTMIGPDHVVDFASKLTAALLERGLG</sequence>
<dbReference type="Gene3D" id="1.10.1200.10">
    <property type="entry name" value="ACP-like"/>
    <property type="match status" value="1"/>
</dbReference>
<name>A0A0F8A1V9_9HYPO</name>
<dbReference type="Proteomes" id="UP000054481">
    <property type="component" value="Unassembled WGS sequence"/>
</dbReference>
<dbReference type="Gene3D" id="3.30.300.30">
    <property type="match status" value="1"/>
</dbReference>
<evidence type="ECO:0000313" key="4">
    <source>
        <dbReference type="EMBL" id="KJZ69764.1"/>
    </source>
</evidence>
<evidence type="ECO:0000313" key="5">
    <source>
        <dbReference type="Proteomes" id="UP000054481"/>
    </source>
</evidence>
<dbReference type="Gene3D" id="3.40.50.12780">
    <property type="entry name" value="N-terminal domain of ligase-like"/>
    <property type="match status" value="1"/>
</dbReference>
<dbReference type="GO" id="GO:0031957">
    <property type="term" value="F:very long-chain fatty acid-CoA ligase activity"/>
    <property type="evidence" value="ECO:0007669"/>
    <property type="project" value="TreeGrafter"/>
</dbReference>
<keyword evidence="1" id="KW-0596">Phosphopantetheine</keyword>
<keyword evidence="5" id="KW-1185">Reference proteome</keyword>
<gene>
    <name evidence="4" type="ORF">HIM_10847</name>
</gene>
<evidence type="ECO:0000259" key="3">
    <source>
        <dbReference type="PROSITE" id="PS50075"/>
    </source>
</evidence>
<evidence type="ECO:0000256" key="1">
    <source>
        <dbReference type="ARBA" id="ARBA00022450"/>
    </source>
</evidence>
<dbReference type="InterPro" id="IPR029058">
    <property type="entry name" value="AB_hydrolase_fold"/>
</dbReference>
<dbReference type="Pfam" id="PF00501">
    <property type="entry name" value="AMP-binding"/>
    <property type="match status" value="1"/>
</dbReference>
<dbReference type="PANTHER" id="PTHR24096:SF267">
    <property type="entry name" value="MALONATE--COA LIGASE ACSF3, MITOCHONDRIAL"/>
    <property type="match status" value="1"/>
</dbReference>
<dbReference type="InterPro" id="IPR000873">
    <property type="entry name" value="AMP-dep_synth/lig_dom"/>
</dbReference>
<dbReference type="InterPro" id="IPR020806">
    <property type="entry name" value="PKS_PP-bd"/>
</dbReference>
<dbReference type="PROSITE" id="PS50075">
    <property type="entry name" value="CARRIER"/>
    <property type="match status" value="1"/>
</dbReference>